<proteinExistence type="predicted"/>
<gene>
    <name evidence="2" type="ORF">H7F16_02545</name>
</gene>
<evidence type="ECO:0000313" key="3">
    <source>
        <dbReference type="Proteomes" id="UP000555411"/>
    </source>
</evidence>
<evidence type="ECO:0000256" key="1">
    <source>
        <dbReference type="SAM" id="Phobius"/>
    </source>
</evidence>
<evidence type="ECO:0008006" key="4">
    <source>
        <dbReference type="Google" id="ProtNLM"/>
    </source>
</evidence>
<organism evidence="2 3">
    <name type="scientific">Paragemmobacter straminiformis</name>
    <dbReference type="NCBI Taxonomy" id="2045119"/>
    <lineage>
        <taxon>Bacteria</taxon>
        <taxon>Pseudomonadati</taxon>
        <taxon>Pseudomonadota</taxon>
        <taxon>Alphaproteobacteria</taxon>
        <taxon>Rhodobacterales</taxon>
        <taxon>Paracoccaceae</taxon>
        <taxon>Paragemmobacter</taxon>
    </lineage>
</organism>
<dbReference type="AlphaFoldDB" id="A0A842I4P3"/>
<accession>A0A842I4P3</accession>
<dbReference type="RefSeq" id="WP_185795974.1">
    <property type="nucleotide sequence ID" value="NZ_JACLQD010000001.1"/>
</dbReference>
<keyword evidence="1" id="KW-1133">Transmembrane helix</keyword>
<comment type="caution">
    <text evidence="2">The sequence shown here is derived from an EMBL/GenBank/DDBJ whole genome shotgun (WGS) entry which is preliminary data.</text>
</comment>
<dbReference type="Proteomes" id="UP000555411">
    <property type="component" value="Unassembled WGS sequence"/>
</dbReference>
<evidence type="ECO:0000313" key="2">
    <source>
        <dbReference type="EMBL" id="MBC2834367.1"/>
    </source>
</evidence>
<sequence>MFPRRLLKRFKRGLSREDGAVTADWVVLTAAVVGMAAALFSILQDPVNGAATSISNKIAASN</sequence>
<feature type="transmembrane region" description="Helical" evidence="1">
    <location>
        <begin position="21"/>
        <end position="43"/>
    </location>
</feature>
<keyword evidence="3" id="KW-1185">Reference proteome</keyword>
<keyword evidence="1" id="KW-0812">Transmembrane</keyword>
<keyword evidence="1" id="KW-0472">Membrane</keyword>
<protein>
    <recommendedName>
        <fullName evidence="4">Flp pilus assembly protein, pilin Flp</fullName>
    </recommendedName>
</protein>
<reference evidence="2 3" key="1">
    <citation type="journal article" date="2017" name="Int. J. Syst. Evol. Microbiol.">
        <title>Gemmobacter straminiformis sp. nov., isolated from an artificial fountain.</title>
        <authorList>
            <person name="Kang J.Y."/>
            <person name="Kim M.J."/>
            <person name="Chun J."/>
            <person name="Son K.P."/>
            <person name="Jahng K.Y."/>
        </authorList>
    </citation>
    <scope>NUCLEOTIDE SEQUENCE [LARGE SCALE GENOMIC DNA]</scope>
    <source>
        <strain evidence="2 3">CAM-8</strain>
    </source>
</reference>
<name>A0A842I4P3_9RHOB</name>
<dbReference type="EMBL" id="JACLQD010000001">
    <property type="protein sequence ID" value="MBC2834367.1"/>
    <property type="molecule type" value="Genomic_DNA"/>
</dbReference>